<keyword evidence="5" id="KW-0779">Telomere</keyword>
<dbReference type="SUPFAM" id="SSF50249">
    <property type="entry name" value="Nucleic acid-binding proteins"/>
    <property type="match status" value="1"/>
</dbReference>
<evidence type="ECO:0000313" key="10">
    <source>
        <dbReference type="EMBL" id="KAJ7218418.1"/>
    </source>
</evidence>
<dbReference type="EMBL" id="JARJCW010000012">
    <property type="protein sequence ID" value="KAJ7218418.1"/>
    <property type="molecule type" value="Genomic_DNA"/>
</dbReference>
<evidence type="ECO:0000256" key="9">
    <source>
        <dbReference type="SAM" id="MobiDB-lite"/>
    </source>
</evidence>
<accession>A0AAD6YGB8</accession>
<feature type="compositionally biased region" description="Polar residues" evidence="9">
    <location>
        <begin position="406"/>
        <end position="416"/>
    </location>
</feature>
<keyword evidence="6" id="KW-0238">DNA-binding</keyword>
<feature type="region of interest" description="Disordered" evidence="9">
    <location>
        <begin position="406"/>
        <end position="431"/>
    </location>
</feature>
<name>A0AAD6YGB8_9AGAR</name>
<feature type="region of interest" description="Disordered" evidence="9">
    <location>
        <begin position="373"/>
        <end position="392"/>
    </location>
</feature>
<feature type="region of interest" description="Disordered" evidence="9">
    <location>
        <begin position="175"/>
        <end position="221"/>
    </location>
</feature>
<evidence type="ECO:0000256" key="5">
    <source>
        <dbReference type="ARBA" id="ARBA00022895"/>
    </source>
</evidence>
<dbReference type="AlphaFoldDB" id="A0AAD6YGB8"/>
<comment type="caution">
    <text evidence="10">The sequence shown here is derived from an EMBL/GenBank/DDBJ whole genome shotgun (WGS) entry which is preliminary data.</text>
</comment>
<evidence type="ECO:0000256" key="7">
    <source>
        <dbReference type="ARBA" id="ARBA00023242"/>
    </source>
</evidence>
<dbReference type="GO" id="GO:0003677">
    <property type="term" value="F:DNA binding"/>
    <property type="evidence" value="ECO:0007669"/>
    <property type="project" value="UniProtKB-KW"/>
</dbReference>
<evidence type="ECO:0000256" key="8">
    <source>
        <dbReference type="ARBA" id="ARBA00030039"/>
    </source>
</evidence>
<dbReference type="Gene3D" id="2.40.50.140">
    <property type="entry name" value="Nucleic acid-binding proteins"/>
    <property type="match status" value="1"/>
</dbReference>
<evidence type="ECO:0000256" key="2">
    <source>
        <dbReference type="ARBA" id="ARBA00004574"/>
    </source>
</evidence>
<feature type="compositionally biased region" description="Low complexity" evidence="9">
    <location>
        <begin position="186"/>
        <end position="206"/>
    </location>
</feature>
<evidence type="ECO:0000256" key="1">
    <source>
        <dbReference type="ARBA" id="ARBA00004123"/>
    </source>
</evidence>
<feature type="compositionally biased region" description="Pro residues" evidence="9">
    <location>
        <begin position="261"/>
        <end position="274"/>
    </location>
</feature>
<proteinExistence type="predicted"/>
<dbReference type="InterPro" id="IPR040260">
    <property type="entry name" value="RFA2-like"/>
</dbReference>
<feature type="region of interest" description="Disordered" evidence="9">
    <location>
        <begin position="242"/>
        <end position="275"/>
    </location>
</feature>
<organism evidence="10 11">
    <name type="scientific">Mycena pura</name>
    <dbReference type="NCBI Taxonomy" id="153505"/>
    <lineage>
        <taxon>Eukaryota</taxon>
        <taxon>Fungi</taxon>
        <taxon>Dikarya</taxon>
        <taxon>Basidiomycota</taxon>
        <taxon>Agaricomycotina</taxon>
        <taxon>Agaricomycetes</taxon>
        <taxon>Agaricomycetidae</taxon>
        <taxon>Agaricales</taxon>
        <taxon>Marasmiineae</taxon>
        <taxon>Mycenaceae</taxon>
        <taxon>Mycena</taxon>
    </lineage>
</organism>
<feature type="compositionally biased region" description="Acidic residues" evidence="9">
    <location>
        <begin position="418"/>
        <end position="431"/>
    </location>
</feature>
<sequence length="532" mass="58485">MPAEQLSATNSRAVWQWTLTPDAVAPCFVQDVFDMRADRGTKDSEFYWLGRVPCRSVKLVGLLVGVQTYEARIVYSLDDGTAVIECHWRPPSPNKAKTATKNRPVPLPDLQPIASVGTSVALVGHISPSHESRKIILDSIVRCPSANDEPNHWVAARALHRTHYWIDEPFVIPPRRATQPPTITTSKVRPASPSSSISIPSSPVKSQTKSPHKLRHPSRLRTRDLTDNAFRIYLKHYMDNADDLRPVPPDPVTPTRSSRIAPPPSEETPRPPPSRHIDFAEAAVLAAPTPPGFTISYLRRVPALALMAKLVVKAEAERRARAARKAAREARAPVPVTAAMRRDQEKLRPRMKRLFLWAVLQLVKDGDLVSWDGPRRPCTPGPGLGTAAGGDTSALWRFDSTAGGDSTMFSNASTSMAAEEDDEDGGELTDPAEDEEAFVPLTSAFLATGVERAVAALMARARDQPRPRDPASHPRATAPVAGPTARDVTEYLRRSDDMWRNLSEFAVQEALELLQDDGRAWTVGGGRWELTV</sequence>
<evidence type="ECO:0000256" key="4">
    <source>
        <dbReference type="ARBA" id="ARBA00022454"/>
    </source>
</evidence>
<keyword evidence="4" id="KW-0158">Chromosome</keyword>
<dbReference type="GO" id="GO:0000781">
    <property type="term" value="C:chromosome, telomeric region"/>
    <property type="evidence" value="ECO:0007669"/>
    <property type="project" value="UniProtKB-SubCell"/>
</dbReference>
<dbReference type="GO" id="GO:0005634">
    <property type="term" value="C:nucleus"/>
    <property type="evidence" value="ECO:0007669"/>
    <property type="project" value="UniProtKB-SubCell"/>
</dbReference>
<feature type="region of interest" description="Disordered" evidence="9">
    <location>
        <begin position="461"/>
        <end position="487"/>
    </location>
</feature>
<dbReference type="Proteomes" id="UP001219525">
    <property type="component" value="Unassembled WGS sequence"/>
</dbReference>
<evidence type="ECO:0000256" key="3">
    <source>
        <dbReference type="ARBA" id="ARBA00017411"/>
    </source>
</evidence>
<protein>
    <recommendedName>
        <fullName evidence="3">CST complex subunit STN1</fullName>
    </recommendedName>
    <alternativeName>
        <fullName evidence="8">Suppressor of cdc thirteen homolog</fullName>
    </alternativeName>
</protein>
<feature type="compositionally biased region" description="Basic residues" evidence="9">
    <location>
        <begin position="210"/>
        <end position="220"/>
    </location>
</feature>
<dbReference type="PANTHER" id="PTHR13989:SF33">
    <property type="entry name" value="CST COMPLEX SUBUNIT STN1"/>
    <property type="match status" value="1"/>
</dbReference>
<dbReference type="InterPro" id="IPR012340">
    <property type="entry name" value="NA-bd_OB-fold"/>
</dbReference>
<keyword evidence="7" id="KW-0539">Nucleus</keyword>
<dbReference type="PANTHER" id="PTHR13989">
    <property type="entry name" value="REPLICATION PROTEIN A-RELATED"/>
    <property type="match status" value="1"/>
</dbReference>
<feature type="compositionally biased region" description="Basic and acidic residues" evidence="9">
    <location>
        <begin position="461"/>
        <end position="472"/>
    </location>
</feature>
<evidence type="ECO:0000256" key="6">
    <source>
        <dbReference type="ARBA" id="ARBA00023125"/>
    </source>
</evidence>
<keyword evidence="11" id="KW-1185">Reference proteome</keyword>
<reference evidence="10" key="1">
    <citation type="submission" date="2023-03" db="EMBL/GenBank/DDBJ databases">
        <title>Massive genome expansion in bonnet fungi (Mycena s.s.) driven by repeated elements and novel gene families across ecological guilds.</title>
        <authorList>
            <consortium name="Lawrence Berkeley National Laboratory"/>
            <person name="Harder C.B."/>
            <person name="Miyauchi S."/>
            <person name="Viragh M."/>
            <person name="Kuo A."/>
            <person name="Thoen E."/>
            <person name="Andreopoulos B."/>
            <person name="Lu D."/>
            <person name="Skrede I."/>
            <person name="Drula E."/>
            <person name="Henrissat B."/>
            <person name="Morin E."/>
            <person name="Kohler A."/>
            <person name="Barry K."/>
            <person name="LaButti K."/>
            <person name="Morin E."/>
            <person name="Salamov A."/>
            <person name="Lipzen A."/>
            <person name="Mereny Z."/>
            <person name="Hegedus B."/>
            <person name="Baldrian P."/>
            <person name="Stursova M."/>
            <person name="Weitz H."/>
            <person name="Taylor A."/>
            <person name="Grigoriev I.V."/>
            <person name="Nagy L.G."/>
            <person name="Martin F."/>
            <person name="Kauserud H."/>
        </authorList>
    </citation>
    <scope>NUCLEOTIDE SEQUENCE</scope>
    <source>
        <strain evidence="10">9144</strain>
    </source>
</reference>
<gene>
    <name evidence="10" type="ORF">GGX14DRAFT_516758</name>
</gene>
<comment type="subcellular location">
    <subcellularLocation>
        <location evidence="2">Chromosome</location>
        <location evidence="2">Telomere</location>
    </subcellularLocation>
    <subcellularLocation>
        <location evidence="1">Nucleus</location>
    </subcellularLocation>
</comment>
<evidence type="ECO:0000313" key="11">
    <source>
        <dbReference type="Proteomes" id="UP001219525"/>
    </source>
</evidence>